<evidence type="ECO:0000256" key="3">
    <source>
        <dbReference type="PROSITE-ProRule" id="PRU00708"/>
    </source>
</evidence>
<comment type="caution">
    <text evidence="4">The sequence shown here is derived from an EMBL/GenBank/DDBJ whole genome shotgun (WGS) entry which is preliminary data.</text>
</comment>
<dbReference type="PANTHER" id="PTHR47926:SF537">
    <property type="entry name" value="PENTACOTRIPEPTIDE-REPEAT REGION OF PRORP DOMAIN-CONTAINING PROTEIN"/>
    <property type="match status" value="1"/>
</dbReference>
<dbReference type="GO" id="GO:0009451">
    <property type="term" value="P:RNA modification"/>
    <property type="evidence" value="ECO:0007669"/>
    <property type="project" value="InterPro"/>
</dbReference>
<dbReference type="FunFam" id="1.25.40.10:FF:000345">
    <property type="entry name" value="Pentatricopeptide repeat-containing protein"/>
    <property type="match status" value="1"/>
</dbReference>
<organism evidence="4 5">
    <name type="scientific">Liquidambar formosana</name>
    <name type="common">Formosan gum</name>
    <dbReference type="NCBI Taxonomy" id="63359"/>
    <lineage>
        <taxon>Eukaryota</taxon>
        <taxon>Viridiplantae</taxon>
        <taxon>Streptophyta</taxon>
        <taxon>Embryophyta</taxon>
        <taxon>Tracheophyta</taxon>
        <taxon>Spermatophyta</taxon>
        <taxon>Magnoliopsida</taxon>
        <taxon>eudicotyledons</taxon>
        <taxon>Gunneridae</taxon>
        <taxon>Pentapetalae</taxon>
        <taxon>Saxifragales</taxon>
        <taxon>Altingiaceae</taxon>
        <taxon>Liquidambar</taxon>
    </lineage>
</organism>
<evidence type="ECO:0008006" key="6">
    <source>
        <dbReference type="Google" id="ProtNLM"/>
    </source>
</evidence>
<dbReference type="FunFam" id="1.25.40.10:FF:000470">
    <property type="entry name" value="Pentatricopeptide repeat-containing protein At5g66520"/>
    <property type="match status" value="1"/>
</dbReference>
<dbReference type="PANTHER" id="PTHR47926">
    <property type="entry name" value="PENTATRICOPEPTIDE REPEAT-CONTAINING PROTEIN"/>
    <property type="match status" value="1"/>
</dbReference>
<gene>
    <name evidence="4" type="ORF">L1049_002092</name>
</gene>
<dbReference type="Pfam" id="PF20431">
    <property type="entry name" value="E_motif"/>
    <property type="match status" value="1"/>
</dbReference>
<dbReference type="Proteomes" id="UP001415857">
    <property type="component" value="Unassembled WGS sequence"/>
</dbReference>
<feature type="repeat" description="PPR" evidence="3">
    <location>
        <begin position="184"/>
        <end position="214"/>
    </location>
</feature>
<dbReference type="InterPro" id="IPR046960">
    <property type="entry name" value="PPR_At4g14850-like_plant"/>
</dbReference>
<accession>A0AAP0NIX4</accession>
<feature type="repeat" description="PPR" evidence="3">
    <location>
        <begin position="215"/>
        <end position="249"/>
    </location>
</feature>
<protein>
    <recommendedName>
        <fullName evidence="6">Pentatricopeptide repeat-containing protein</fullName>
    </recommendedName>
</protein>
<dbReference type="InterPro" id="IPR011990">
    <property type="entry name" value="TPR-like_helical_dom_sf"/>
</dbReference>
<evidence type="ECO:0000256" key="2">
    <source>
        <dbReference type="ARBA" id="ARBA00022737"/>
    </source>
</evidence>
<dbReference type="SUPFAM" id="SSF48452">
    <property type="entry name" value="TPR-like"/>
    <property type="match status" value="1"/>
</dbReference>
<keyword evidence="5" id="KW-1185">Reference proteome</keyword>
<dbReference type="InterPro" id="IPR046848">
    <property type="entry name" value="E_motif"/>
</dbReference>
<name>A0AAP0NIX4_LIQFO</name>
<dbReference type="PROSITE" id="PS51375">
    <property type="entry name" value="PPR"/>
    <property type="match status" value="5"/>
</dbReference>
<dbReference type="EMBL" id="JBBPBK010000013">
    <property type="protein sequence ID" value="KAK9271729.1"/>
    <property type="molecule type" value="Genomic_DNA"/>
</dbReference>
<feature type="repeat" description="PPR" evidence="3">
    <location>
        <begin position="351"/>
        <end position="381"/>
    </location>
</feature>
<dbReference type="GO" id="GO:0003723">
    <property type="term" value="F:RNA binding"/>
    <property type="evidence" value="ECO:0007669"/>
    <property type="project" value="InterPro"/>
</dbReference>
<evidence type="ECO:0000256" key="1">
    <source>
        <dbReference type="ARBA" id="ARBA00006643"/>
    </source>
</evidence>
<dbReference type="Pfam" id="PF13041">
    <property type="entry name" value="PPR_2"/>
    <property type="match status" value="3"/>
</dbReference>
<sequence length="496" mass="55094">MHPSPQQCNLSLGLASTLASMAEACLTMRDLKLIHARAICTGLHHHPIVLAKMLRFTAVSPSGDLPYAHRLFSHMLQPNTFFYNTLIRGYSKSSTPSQSVHLFNQMRGNCVDPDGFTFTFLLKARSRMRFESPLIMASDEVHGAALKFGFCSHLFVQNALIHLYAVRGVPVAAWRVFDETVDADVVSWSGLVVAHVKAGELELARQVFDEMPERDVVSWTVMVSGYSQAKCSREALELFWEMREAGVRPDEVTMVSVISACSSLGDVETGSGIHRYIDENGFGWMVSLCNALIDMYAKCGCMDRAWQVFNDMSWKSLITWNSMISACANHGIAEDAFGLFSGMLNSGVRPDGVTFLALLTAYTHKGWVDEGYRLFESMQEEYGIEAGVEHYGCMVDMLGRAGRLEEAYKLITSMPIQSNDKVWGALLAACRIYGDVDLGERVVKKLLELKPDEGGYYILLCDIYVAAGRRVEATEMRRMMEANGARKTPGSSWVGA</sequence>
<dbReference type="Pfam" id="PF01535">
    <property type="entry name" value="PPR"/>
    <property type="match status" value="2"/>
</dbReference>
<proteinExistence type="inferred from homology"/>
<evidence type="ECO:0000313" key="5">
    <source>
        <dbReference type="Proteomes" id="UP001415857"/>
    </source>
</evidence>
<comment type="similarity">
    <text evidence="1">Belongs to the PPR family. PCMP-H subfamily.</text>
</comment>
<feature type="repeat" description="PPR" evidence="3">
    <location>
        <begin position="316"/>
        <end position="350"/>
    </location>
</feature>
<dbReference type="InterPro" id="IPR002885">
    <property type="entry name" value="PPR_rpt"/>
</dbReference>
<reference evidence="4 5" key="1">
    <citation type="journal article" date="2024" name="Plant J.">
        <title>Genome sequences and population genomics reveal climatic adaptation and genomic divergence between two closely related sweetgum species.</title>
        <authorList>
            <person name="Xu W.Q."/>
            <person name="Ren C.Q."/>
            <person name="Zhang X.Y."/>
            <person name="Comes H.P."/>
            <person name="Liu X.H."/>
            <person name="Li Y.G."/>
            <person name="Kettle C.J."/>
            <person name="Jalonen R."/>
            <person name="Gaisberger H."/>
            <person name="Ma Y.Z."/>
            <person name="Qiu Y.X."/>
        </authorList>
    </citation>
    <scope>NUCLEOTIDE SEQUENCE [LARGE SCALE GENOMIC DNA]</scope>
    <source>
        <strain evidence="4">Hangzhou</strain>
    </source>
</reference>
<dbReference type="NCBIfam" id="TIGR00756">
    <property type="entry name" value="PPR"/>
    <property type="match status" value="6"/>
</dbReference>
<dbReference type="Gene3D" id="1.25.40.10">
    <property type="entry name" value="Tetratricopeptide repeat domain"/>
    <property type="match status" value="3"/>
</dbReference>
<dbReference type="AlphaFoldDB" id="A0AAP0NIX4"/>
<keyword evidence="2" id="KW-0677">Repeat</keyword>
<feature type="repeat" description="PPR" evidence="3">
    <location>
        <begin position="79"/>
        <end position="113"/>
    </location>
</feature>
<evidence type="ECO:0000313" key="4">
    <source>
        <dbReference type="EMBL" id="KAK9271729.1"/>
    </source>
</evidence>
<dbReference type="FunFam" id="1.25.40.10:FF:000333">
    <property type="entry name" value="Pentatricopeptide repeat-containing protein"/>
    <property type="match status" value="1"/>
</dbReference>